<dbReference type="Proteomes" id="UP001189122">
    <property type="component" value="Unassembled WGS sequence"/>
</dbReference>
<dbReference type="AlphaFoldDB" id="A0A7I8JH02"/>
<accession>A0A7I8JH02</accession>
<dbReference type="EMBL" id="CACRZD030000012">
    <property type="protein sequence ID" value="CAA6669427.1"/>
    <property type="molecule type" value="Genomic_DNA"/>
</dbReference>
<proteinExistence type="predicted"/>
<gene>
    <name evidence="1" type="ORF">SI7747_12015822</name>
</gene>
<organism evidence="1">
    <name type="scientific">Spirodela intermedia</name>
    <name type="common">Intermediate duckweed</name>
    <dbReference type="NCBI Taxonomy" id="51605"/>
    <lineage>
        <taxon>Eukaryota</taxon>
        <taxon>Viridiplantae</taxon>
        <taxon>Streptophyta</taxon>
        <taxon>Embryophyta</taxon>
        <taxon>Tracheophyta</taxon>
        <taxon>Spermatophyta</taxon>
        <taxon>Magnoliopsida</taxon>
        <taxon>Liliopsida</taxon>
        <taxon>Araceae</taxon>
        <taxon>Lemnoideae</taxon>
        <taxon>Spirodela</taxon>
    </lineage>
</organism>
<evidence type="ECO:0000313" key="1">
    <source>
        <dbReference type="EMBL" id="CAA2630184.1"/>
    </source>
</evidence>
<evidence type="ECO:0000313" key="2">
    <source>
        <dbReference type="Proteomes" id="UP001189122"/>
    </source>
</evidence>
<protein>
    <submittedName>
        <fullName evidence="1">Uncharacterized protein</fullName>
    </submittedName>
</protein>
<reference evidence="1 2" key="1">
    <citation type="submission" date="2019-12" db="EMBL/GenBank/DDBJ databases">
        <authorList>
            <person name="Scholz U."/>
            <person name="Mascher M."/>
            <person name="Fiebig A."/>
        </authorList>
    </citation>
    <scope>NUCLEOTIDE SEQUENCE</scope>
</reference>
<dbReference type="EMBL" id="LR743599">
    <property type="protein sequence ID" value="CAA2630184.1"/>
    <property type="molecule type" value="Genomic_DNA"/>
</dbReference>
<keyword evidence="2" id="KW-1185">Reference proteome</keyword>
<sequence>MVRRASGAVQVLLTAPAIPPASR</sequence>
<name>A0A7I8JH02_SPIIN</name>